<evidence type="ECO:0000313" key="1">
    <source>
        <dbReference type="EMBL" id="RRT48454.1"/>
    </source>
</evidence>
<sequence length="93" mass="10910">MVLQRQVFHVYALKLAPDKSFDHPHMEIYRSRRKGYRYKATDSRAMGLVRHVEYPSSLTYLAEELRISSFDYSTIVAESGWKLKERVVAKGED</sequence>
<dbReference type="AlphaFoldDB" id="A0A426Y9P9"/>
<name>A0A426Y9P9_ENSVE</name>
<accession>A0A426Y9P9</accession>
<protein>
    <submittedName>
        <fullName evidence="1">Uncharacterized protein</fullName>
    </submittedName>
</protein>
<dbReference type="EMBL" id="AMZH03013943">
    <property type="protein sequence ID" value="RRT48454.1"/>
    <property type="molecule type" value="Genomic_DNA"/>
</dbReference>
<organism evidence="1 2">
    <name type="scientific">Ensete ventricosum</name>
    <name type="common">Abyssinian banana</name>
    <name type="synonym">Musa ensete</name>
    <dbReference type="NCBI Taxonomy" id="4639"/>
    <lineage>
        <taxon>Eukaryota</taxon>
        <taxon>Viridiplantae</taxon>
        <taxon>Streptophyta</taxon>
        <taxon>Embryophyta</taxon>
        <taxon>Tracheophyta</taxon>
        <taxon>Spermatophyta</taxon>
        <taxon>Magnoliopsida</taxon>
        <taxon>Liliopsida</taxon>
        <taxon>Zingiberales</taxon>
        <taxon>Musaceae</taxon>
        <taxon>Ensete</taxon>
    </lineage>
</organism>
<gene>
    <name evidence="1" type="ORF">B296_00020420</name>
</gene>
<reference evidence="1 2" key="1">
    <citation type="journal article" date="2014" name="Agronomy (Basel)">
        <title>A Draft Genome Sequence for Ensete ventricosum, the Drought-Tolerant Tree Against Hunger.</title>
        <authorList>
            <person name="Harrison J."/>
            <person name="Moore K.A."/>
            <person name="Paszkiewicz K."/>
            <person name="Jones T."/>
            <person name="Grant M."/>
            <person name="Ambacheew D."/>
            <person name="Muzemil S."/>
            <person name="Studholme D.J."/>
        </authorList>
    </citation>
    <scope>NUCLEOTIDE SEQUENCE [LARGE SCALE GENOMIC DNA]</scope>
</reference>
<dbReference type="Proteomes" id="UP000287651">
    <property type="component" value="Unassembled WGS sequence"/>
</dbReference>
<evidence type="ECO:0000313" key="2">
    <source>
        <dbReference type="Proteomes" id="UP000287651"/>
    </source>
</evidence>
<comment type="caution">
    <text evidence="1">The sequence shown here is derived from an EMBL/GenBank/DDBJ whole genome shotgun (WGS) entry which is preliminary data.</text>
</comment>
<proteinExistence type="predicted"/>